<dbReference type="SUPFAM" id="SSF51197">
    <property type="entry name" value="Clavaminate synthase-like"/>
    <property type="match status" value="1"/>
</dbReference>
<sequence>MPSNSLDPVVVSLEDLKSFKCDHLLPEAFGPDSLGIIIVKDVSDGYEALRAKVLRSSTTLANLPPSILEGLESEESKWIVGWSCGKEKLANDTPDLLKGSYYVNCAFHKDPDLEGPTPDQITGLENSYTPYTTPNIWPAEEDIPDFQQDLKKLCNLIIDVAEVVAAACDRYCKQHIDNYPSETYLTGIVKNSYTTKARLLHYFASKDLNEQWCGEHLDHSCLTGLTSAMFLDEADPVGSELSLSPDPEAGLYIRNRAGDTVKVSIPRNCIAFQTGQSLQEITENKFKAVPHYVQGCKVPGVSRSTLAVFCQPNLKDVVNLQTGETFAAFADRILNANH</sequence>
<dbReference type="EMBL" id="KV454444">
    <property type="protein sequence ID" value="ODQ76991.1"/>
    <property type="molecule type" value="Genomic_DNA"/>
</dbReference>
<dbReference type="PANTHER" id="PTHR48420:SF1">
    <property type="entry name" value="NON-HAEM DIOXYGENASE N-TERMINAL DOMAIN-CONTAINING PROTEIN"/>
    <property type="match status" value="1"/>
</dbReference>
<keyword evidence="2" id="KW-1185">Reference proteome</keyword>
<evidence type="ECO:0008006" key="3">
    <source>
        <dbReference type="Google" id="ProtNLM"/>
    </source>
</evidence>
<dbReference type="InterPro" id="IPR027443">
    <property type="entry name" value="IPNS-like_sf"/>
</dbReference>
<dbReference type="Gene3D" id="2.60.120.330">
    <property type="entry name" value="B-lactam Antibiotic, Isopenicillin N Synthase, Chain"/>
    <property type="match status" value="1"/>
</dbReference>
<evidence type="ECO:0000313" key="2">
    <source>
        <dbReference type="Proteomes" id="UP000094336"/>
    </source>
</evidence>
<gene>
    <name evidence="1" type="ORF">BABINDRAFT_163893</name>
</gene>
<dbReference type="Proteomes" id="UP000094336">
    <property type="component" value="Unassembled WGS sequence"/>
</dbReference>
<dbReference type="RefSeq" id="XP_018982319.1">
    <property type="nucleotide sequence ID" value="XM_019130169.1"/>
</dbReference>
<protein>
    <recommendedName>
        <fullName evidence="3">Isopenicillin N synthase-like Fe(2+) 2OG dioxygenase domain-containing protein</fullName>
    </recommendedName>
</protein>
<evidence type="ECO:0000313" key="1">
    <source>
        <dbReference type="EMBL" id="ODQ76991.1"/>
    </source>
</evidence>
<dbReference type="GeneID" id="30148022"/>
<proteinExistence type="predicted"/>
<dbReference type="PANTHER" id="PTHR48420">
    <property type="entry name" value="NON-HAEM DIOXYGENASE N-TERMINAL DOMAIN-CONTAINING PROTEIN"/>
    <property type="match status" value="1"/>
</dbReference>
<dbReference type="OrthoDB" id="438224at2759"/>
<dbReference type="STRING" id="984486.A0A1E3QH30"/>
<organism evidence="1 2">
    <name type="scientific">Babjeviella inositovora NRRL Y-12698</name>
    <dbReference type="NCBI Taxonomy" id="984486"/>
    <lineage>
        <taxon>Eukaryota</taxon>
        <taxon>Fungi</taxon>
        <taxon>Dikarya</taxon>
        <taxon>Ascomycota</taxon>
        <taxon>Saccharomycotina</taxon>
        <taxon>Pichiomycetes</taxon>
        <taxon>Serinales incertae sedis</taxon>
        <taxon>Babjeviella</taxon>
    </lineage>
</organism>
<reference evidence="2" key="1">
    <citation type="submission" date="2016-05" db="EMBL/GenBank/DDBJ databases">
        <title>Comparative genomics of biotechnologically important yeasts.</title>
        <authorList>
            <consortium name="DOE Joint Genome Institute"/>
            <person name="Riley R."/>
            <person name="Haridas S."/>
            <person name="Wolfe K.H."/>
            <person name="Lopes M.R."/>
            <person name="Hittinger C.T."/>
            <person name="Goker M."/>
            <person name="Salamov A."/>
            <person name="Wisecaver J."/>
            <person name="Long T.M."/>
            <person name="Aerts A.L."/>
            <person name="Barry K."/>
            <person name="Choi C."/>
            <person name="Clum A."/>
            <person name="Coughlan A.Y."/>
            <person name="Deshpande S."/>
            <person name="Douglass A.P."/>
            <person name="Hanson S.J."/>
            <person name="Klenk H.-P."/>
            <person name="Labutti K."/>
            <person name="Lapidus A."/>
            <person name="Lindquist E."/>
            <person name="Lipzen A."/>
            <person name="Meier-Kolthoff J.P."/>
            <person name="Ohm R.A."/>
            <person name="Otillar R.P."/>
            <person name="Pangilinan J."/>
            <person name="Peng Y."/>
            <person name="Rokas A."/>
            <person name="Rosa C.A."/>
            <person name="Scheuner C."/>
            <person name="Sibirny A.A."/>
            <person name="Slot J.C."/>
            <person name="Stielow J.B."/>
            <person name="Sun H."/>
            <person name="Kurtzman C.P."/>
            <person name="Blackwell M."/>
            <person name="Grigoriev I.V."/>
            <person name="Jeffries T.W."/>
        </authorList>
    </citation>
    <scope>NUCLEOTIDE SEQUENCE [LARGE SCALE GENOMIC DNA]</scope>
    <source>
        <strain evidence="2">NRRL Y-12698</strain>
    </source>
</reference>
<dbReference type="AlphaFoldDB" id="A0A1E3QH30"/>
<accession>A0A1E3QH30</accession>
<name>A0A1E3QH30_9ASCO</name>